<proteinExistence type="inferred from homology"/>
<evidence type="ECO:0000256" key="2">
    <source>
        <dbReference type="ARBA" id="ARBA00022980"/>
    </source>
</evidence>
<dbReference type="Pfam" id="PF00832">
    <property type="entry name" value="Ribosomal_L39"/>
    <property type="match status" value="1"/>
</dbReference>
<comment type="function">
    <text evidence="6">RNA-binding component of the large ribosomal subunit. The ribosome is a large ribonucleoprotein complex responsible for the synthesis of proteins in the cell.</text>
</comment>
<comment type="subunit">
    <text evidence="7">Component of the large ribosomal subunit. Interacts with IMPACT.</text>
</comment>
<evidence type="ECO:0000256" key="7">
    <source>
        <dbReference type="ARBA" id="ARBA00046440"/>
    </source>
</evidence>
<keyword evidence="8" id="KW-1185">Reference proteome</keyword>
<organism evidence="8 9">
    <name type="scientific">Phyllostomus discolor</name>
    <name type="common">pale spear-nosed bat</name>
    <dbReference type="NCBI Taxonomy" id="89673"/>
    <lineage>
        <taxon>Eukaryota</taxon>
        <taxon>Metazoa</taxon>
        <taxon>Chordata</taxon>
        <taxon>Craniata</taxon>
        <taxon>Vertebrata</taxon>
        <taxon>Euteleostomi</taxon>
        <taxon>Mammalia</taxon>
        <taxon>Eutheria</taxon>
        <taxon>Laurasiatheria</taxon>
        <taxon>Chiroptera</taxon>
        <taxon>Yangochiroptera</taxon>
        <taxon>Phyllostomidae</taxon>
        <taxon>Phyllostominae</taxon>
        <taxon>Phyllostomus</taxon>
    </lineage>
</organism>
<keyword evidence="2" id="KW-0689">Ribosomal protein</keyword>
<name>A0A7E6CDT4_9CHIR</name>
<evidence type="ECO:0000256" key="3">
    <source>
        <dbReference type="ARBA" id="ARBA00023274"/>
    </source>
</evidence>
<evidence type="ECO:0000256" key="1">
    <source>
        <dbReference type="ARBA" id="ARBA00009339"/>
    </source>
</evidence>
<dbReference type="GO" id="GO:0022625">
    <property type="term" value="C:cytosolic large ribosomal subunit"/>
    <property type="evidence" value="ECO:0007669"/>
    <property type="project" value="TreeGrafter"/>
</dbReference>
<dbReference type="SUPFAM" id="SSF48662">
    <property type="entry name" value="Ribosomal protein L39e"/>
    <property type="match status" value="1"/>
</dbReference>
<dbReference type="Proteomes" id="UP000504628">
    <property type="component" value="Chromosome 9"/>
</dbReference>
<evidence type="ECO:0000256" key="5">
    <source>
        <dbReference type="ARBA" id="ARBA00035339"/>
    </source>
</evidence>
<reference evidence="9" key="1">
    <citation type="submission" date="2025-08" db="UniProtKB">
        <authorList>
            <consortium name="RefSeq"/>
        </authorList>
    </citation>
    <scope>IDENTIFICATION</scope>
    <source>
        <tissue evidence="9">Muscle</tissue>
    </source>
</reference>
<dbReference type="FunFam" id="1.10.1620.10:FF:000001">
    <property type="entry name" value="60S ribosomal protein-like L39"/>
    <property type="match status" value="1"/>
</dbReference>
<sequence length="51" mass="6221">MPSYKTFKITSFLAKKQKQNQPILQWIPMKTGNRTRYNSKKRHWRRTNLGL</sequence>
<evidence type="ECO:0000313" key="9">
    <source>
        <dbReference type="RefSeq" id="XP_035865153.1"/>
    </source>
</evidence>
<accession>A0A7E6CDT4</accession>
<dbReference type="InParanoid" id="A0A7E6CDT4"/>
<dbReference type="InterPro" id="IPR000077">
    <property type="entry name" value="Ribosomal_eL39"/>
</dbReference>
<dbReference type="GO" id="GO:0003735">
    <property type="term" value="F:structural constituent of ribosome"/>
    <property type="evidence" value="ECO:0007669"/>
    <property type="project" value="InterPro"/>
</dbReference>
<dbReference type="GO" id="GO:0006412">
    <property type="term" value="P:translation"/>
    <property type="evidence" value="ECO:0007669"/>
    <property type="project" value="InterPro"/>
</dbReference>
<dbReference type="PANTHER" id="PTHR19970:SF0">
    <property type="entry name" value="LARGE RIBOSOMAL SUBUNIT PROTEIN EL39"/>
    <property type="match status" value="1"/>
</dbReference>
<comment type="similarity">
    <text evidence="1">Belongs to the eukaryotic ribosomal protein eL39 family.</text>
</comment>
<evidence type="ECO:0000313" key="8">
    <source>
        <dbReference type="Proteomes" id="UP000504628"/>
    </source>
</evidence>
<gene>
    <name evidence="9" type="primary">LOC118496709</name>
</gene>
<keyword evidence="3" id="KW-0687">Ribonucleoprotein</keyword>
<dbReference type="GeneID" id="118496709"/>
<evidence type="ECO:0000256" key="6">
    <source>
        <dbReference type="ARBA" id="ARBA00046244"/>
    </source>
</evidence>
<dbReference type="Gene3D" id="1.10.1620.10">
    <property type="entry name" value="Ribosomal protein L39e"/>
    <property type="match status" value="1"/>
</dbReference>
<dbReference type="AlphaFoldDB" id="A0A7E6CDT4"/>
<protein>
    <recommendedName>
        <fullName evidence="4">Large ribosomal subunit protein eL39</fullName>
    </recommendedName>
    <alternativeName>
        <fullName evidence="5">60S ribosomal protein L39</fullName>
    </alternativeName>
</protein>
<evidence type="ECO:0000256" key="4">
    <source>
        <dbReference type="ARBA" id="ARBA00035234"/>
    </source>
</evidence>
<dbReference type="KEGG" id="pdic:118496709"/>
<dbReference type="RefSeq" id="XP_035865153.1">
    <property type="nucleotide sequence ID" value="XM_036009260.1"/>
</dbReference>
<dbReference type="OrthoDB" id="9854884at2759"/>
<dbReference type="InterPro" id="IPR023626">
    <property type="entry name" value="Ribosomal_eL39_dom_sf"/>
</dbReference>
<dbReference type="PANTHER" id="PTHR19970">
    <property type="entry name" value="RIBOSOMAL PROTEIN L39E"/>
    <property type="match status" value="1"/>
</dbReference>